<dbReference type="EMBL" id="VZDO01000010">
    <property type="protein sequence ID" value="KAB0679288.1"/>
    <property type="molecule type" value="Genomic_DNA"/>
</dbReference>
<evidence type="ECO:0000313" key="1">
    <source>
        <dbReference type="EMBL" id="KAB0679288.1"/>
    </source>
</evidence>
<sequence length="155" mass="17844">MAESQKKPVPYEEDFYAWTVDQAARLRARASFDNRGDIDWDNAAEELTSLGNSEESEIESRLNVLVIRLLKWAYQPDGRSSGWKGTIVEQRRRLHRRLRRSPSLHRHPGEVLAEEYDSARLLAAGETQLPENVFPLACPFTIEDILNADFYPEVD</sequence>
<gene>
    <name evidence="1" type="ORF">F6X38_13185</name>
</gene>
<dbReference type="Proteomes" id="UP000432089">
    <property type="component" value="Unassembled WGS sequence"/>
</dbReference>
<evidence type="ECO:0000313" key="2">
    <source>
        <dbReference type="Proteomes" id="UP000432089"/>
    </source>
</evidence>
<dbReference type="InterPro" id="IPR002636">
    <property type="entry name" value="DUF29"/>
</dbReference>
<proteinExistence type="predicted"/>
<dbReference type="AlphaFoldDB" id="A0A7V7PNJ1"/>
<accession>A0A7V7PNJ1</accession>
<dbReference type="PANTHER" id="PTHR34235:SF4">
    <property type="entry name" value="SLR0291 PROTEIN"/>
    <property type="match status" value="1"/>
</dbReference>
<name>A0A7V7PNJ1_9HYPH</name>
<protein>
    <submittedName>
        <fullName evidence="1">DUF29 domain-containing protein</fullName>
    </submittedName>
</protein>
<dbReference type="RefSeq" id="WP_150970293.1">
    <property type="nucleotide sequence ID" value="NZ_VZDO01000010.1"/>
</dbReference>
<dbReference type="Pfam" id="PF01724">
    <property type="entry name" value="DUF29"/>
    <property type="match status" value="1"/>
</dbReference>
<dbReference type="Gene3D" id="1.20.1220.20">
    <property type="entry name" value="Uncharcterised protein PF01724"/>
    <property type="match status" value="1"/>
</dbReference>
<dbReference type="PANTHER" id="PTHR34235">
    <property type="entry name" value="SLR1203 PROTEIN-RELATED"/>
    <property type="match status" value="1"/>
</dbReference>
<reference evidence="1 2" key="1">
    <citation type="submission" date="2019-09" db="EMBL/GenBank/DDBJ databases">
        <title>YIM 132180 draft genome.</title>
        <authorList>
            <person name="Zhang K."/>
        </authorList>
    </citation>
    <scope>NUCLEOTIDE SEQUENCE [LARGE SCALE GENOMIC DNA]</scope>
    <source>
        <strain evidence="1 2">YIM 132180</strain>
    </source>
</reference>
<organism evidence="1 2">
    <name type="scientific">Plantimonas leprariae</name>
    <dbReference type="NCBI Taxonomy" id="2615207"/>
    <lineage>
        <taxon>Bacteria</taxon>
        <taxon>Pseudomonadati</taxon>
        <taxon>Pseudomonadota</taxon>
        <taxon>Alphaproteobacteria</taxon>
        <taxon>Hyphomicrobiales</taxon>
        <taxon>Aurantimonadaceae</taxon>
        <taxon>Plantimonas</taxon>
    </lineage>
</organism>
<keyword evidence="2" id="KW-1185">Reference proteome</keyword>
<comment type="caution">
    <text evidence="1">The sequence shown here is derived from an EMBL/GenBank/DDBJ whole genome shotgun (WGS) entry which is preliminary data.</text>
</comment>